<dbReference type="Proteomes" id="UP000225706">
    <property type="component" value="Unassembled WGS sequence"/>
</dbReference>
<dbReference type="AlphaFoldDB" id="A0A2B4RSH7"/>
<organism evidence="1 2">
    <name type="scientific">Stylophora pistillata</name>
    <name type="common">Smooth cauliflower coral</name>
    <dbReference type="NCBI Taxonomy" id="50429"/>
    <lineage>
        <taxon>Eukaryota</taxon>
        <taxon>Metazoa</taxon>
        <taxon>Cnidaria</taxon>
        <taxon>Anthozoa</taxon>
        <taxon>Hexacorallia</taxon>
        <taxon>Scleractinia</taxon>
        <taxon>Astrocoeniina</taxon>
        <taxon>Pocilloporidae</taxon>
        <taxon>Stylophora</taxon>
    </lineage>
</organism>
<keyword evidence="2" id="KW-1185">Reference proteome</keyword>
<proteinExistence type="predicted"/>
<evidence type="ECO:0000313" key="1">
    <source>
        <dbReference type="EMBL" id="PFX19307.1"/>
    </source>
</evidence>
<dbReference type="EMBL" id="LSMT01000367">
    <property type="protein sequence ID" value="PFX19307.1"/>
    <property type="molecule type" value="Genomic_DNA"/>
</dbReference>
<dbReference type="STRING" id="50429.A0A2B4RSH7"/>
<evidence type="ECO:0000313" key="2">
    <source>
        <dbReference type="Proteomes" id="UP000225706"/>
    </source>
</evidence>
<name>A0A2B4RSH7_STYPI</name>
<dbReference type="OrthoDB" id="5981116at2759"/>
<sequence length="224" mass="25398">MDDKAYLRLETSEGAKGARKQTILQPSDETRARSLPVHDFPEASVYVTPSACRFIRKEAEVVEEEVTLVTKTDDSIVVVEPKAYVPTHASTWASNSMRLREYEQLRLHFLQYQLTSARERWEENQDIVGSEKEIGDNIVYVANSLLDCISKAETDMKHVTGEQLQRVLIPVLEQCDEVLRRIPCVRLPPVYPRLLELTDAGPGVGVSSAESRIRILERARVYGN</sequence>
<comment type="caution">
    <text evidence="1">The sequence shown here is derived from an EMBL/GenBank/DDBJ whole genome shotgun (WGS) entry which is preliminary data.</text>
</comment>
<gene>
    <name evidence="1" type="ORF">AWC38_SpisGene16295</name>
</gene>
<accession>A0A2B4RSH7</accession>
<reference evidence="2" key="1">
    <citation type="journal article" date="2017" name="bioRxiv">
        <title>Comparative analysis of the genomes of Stylophora pistillata and Acropora digitifera provides evidence for extensive differences between species of corals.</title>
        <authorList>
            <person name="Voolstra C.R."/>
            <person name="Li Y."/>
            <person name="Liew Y.J."/>
            <person name="Baumgarten S."/>
            <person name="Zoccola D."/>
            <person name="Flot J.-F."/>
            <person name="Tambutte S."/>
            <person name="Allemand D."/>
            <person name="Aranda M."/>
        </authorList>
    </citation>
    <scope>NUCLEOTIDE SEQUENCE [LARGE SCALE GENOMIC DNA]</scope>
</reference>
<protein>
    <submittedName>
        <fullName evidence="1">Uncharacterized protein</fullName>
    </submittedName>
</protein>